<dbReference type="AlphaFoldDB" id="A0A0G1RX38"/>
<evidence type="ECO:0000313" key="8">
    <source>
        <dbReference type="EMBL" id="KKU61884.1"/>
    </source>
</evidence>
<keyword evidence="6" id="KW-0820">tRNA-binding</keyword>
<dbReference type="GO" id="GO:0015935">
    <property type="term" value="C:small ribosomal subunit"/>
    <property type="evidence" value="ECO:0007669"/>
    <property type="project" value="InterPro"/>
</dbReference>
<feature type="domain" description="Small ribosomal subunit protein uS7" evidence="7">
    <location>
        <begin position="2"/>
        <end position="152"/>
    </location>
</feature>
<dbReference type="InterPro" id="IPR000235">
    <property type="entry name" value="Ribosomal_uS7"/>
</dbReference>
<protein>
    <recommendedName>
        <fullName evidence="6">Small ribosomal subunit protein uS7</fullName>
    </recommendedName>
</protein>
<evidence type="ECO:0000256" key="1">
    <source>
        <dbReference type="ARBA" id="ARBA00007151"/>
    </source>
</evidence>
<dbReference type="CDD" id="cd14869">
    <property type="entry name" value="uS7_Bacteria"/>
    <property type="match status" value="1"/>
</dbReference>
<dbReference type="GO" id="GO:0006412">
    <property type="term" value="P:translation"/>
    <property type="evidence" value="ECO:0007669"/>
    <property type="project" value="UniProtKB-UniRule"/>
</dbReference>
<dbReference type="PATRIC" id="fig|1618371.3.peg.99"/>
<evidence type="ECO:0000256" key="3">
    <source>
        <dbReference type="ARBA" id="ARBA00022884"/>
    </source>
</evidence>
<dbReference type="PANTHER" id="PTHR11205">
    <property type="entry name" value="RIBOSOMAL PROTEIN S7"/>
    <property type="match status" value="1"/>
</dbReference>
<comment type="similarity">
    <text evidence="1 6">Belongs to the universal ribosomal protein uS7 family.</text>
</comment>
<dbReference type="PIRSF" id="PIRSF002122">
    <property type="entry name" value="RPS7p_RPS7a_RPS5e_RPS7o"/>
    <property type="match status" value="1"/>
</dbReference>
<dbReference type="GO" id="GO:0003735">
    <property type="term" value="F:structural constituent of ribosome"/>
    <property type="evidence" value="ECO:0007669"/>
    <property type="project" value="InterPro"/>
</dbReference>
<comment type="subunit">
    <text evidence="6">Part of the 30S ribosomal subunit. Contacts proteins S9 and S11.</text>
</comment>
<evidence type="ECO:0000256" key="6">
    <source>
        <dbReference type="HAMAP-Rule" id="MF_00480"/>
    </source>
</evidence>
<comment type="caution">
    <text evidence="8">The sequence shown here is derived from an EMBL/GenBank/DDBJ whole genome shotgun (WGS) entry which is preliminary data.</text>
</comment>
<dbReference type="EMBL" id="LCNT01000001">
    <property type="protein sequence ID" value="KKU61884.1"/>
    <property type="molecule type" value="Genomic_DNA"/>
</dbReference>
<dbReference type="InterPro" id="IPR023798">
    <property type="entry name" value="Ribosomal_uS7_dom"/>
</dbReference>
<evidence type="ECO:0000256" key="5">
    <source>
        <dbReference type="ARBA" id="ARBA00023274"/>
    </source>
</evidence>
<proteinExistence type="inferred from homology"/>
<dbReference type="NCBIfam" id="TIGR01029">
    <property type="entry name" value="rpsG_bact"/>
    <property type="match status" value="1"/>
</dbReference>
<keyword evidence="4 6" id="KW-0689">Ribosomal protein</keyword>
<gene>
    <name evidence="6" type="primary">rpsG</name>
    <name evidence="8" type="ORF">UX85_C0001G0098</name>
</gene>
<dbReference type="Gene3D" id="1.10.455.10">
    <property type="entry name" value="Ribosomal protein S7 domain"/>
    <property type="match status" value="1"/>
</dbReference>
<reference evidence="8 9" key="1">
    <citation type="journal article" date="2015" name="Nature">
        <title>rRNA introns, odd ribosomes, and small enigmatic genomes across a large radiation of phyla.</title>
        <authorList>
            <person name="Brown C.T."/>
            <person name="Hug L.A."/>
            <person name="Thomas B.C."/>
            <person name="Sharon I."/>
            <person name="Castelle C.J."/>
            <person name="Singh A."/>
            <person name="Wilkins M.J."/>
            <person name="Williams K.H."/>
            <person name="Banfield J.F."/>
        </authorList>
    </citation>
    <scope>NUCLEOTIDE SEQUENCE [LARGE SCALE GENOMIC DNA]</scope>
</reference>
<dbReference type="InterPro" id="IPR036823">
    <property type="entry name" value="Ribosomal_uS7_dom_sf"/>
</dbReference>
<comment type="function">
    <text evidence="6">One of the primary rRNA binding proteins, it binds directly to 16S rRNA where it nucleates assembly of the head domain of the 30S subunit. Is located at the subunit interface close to the decoding center, probably blocks exit of the E-site tRNA.</text>
</comment>
<dbReference type="SUPFAM" id="SSF47973">
    <property type="entry name" value="Ribosomal protein S7"/>
    <property type="match status" value="1"/>
</dbReference>
<name>A0A0G1RX38_9BACT</name>
<dbReference type="Proteomes" id="UP000033860">
    <property type="component" value="Unassembled WGS sequence"/>
</dbReference>
<evidence type="ECO:0000256" key="2">
    <source>
        <dbReference type="ARBA" id="ARBA00022730"/>
    </source>
</evidence>
<evidence type="ECO:0000256" key="4">
    <source>
        <dbReference type="ARBA" id="ARBA00022980"/>
    </source>
</evidence>
<keyword evidence="3 6" id="KW-0694">RNA-binding</keyword>
<dbReference type="Pfam" id="PF00177">
    <property type="entry name" value="Ribosomal_S7"/>
    <property type="match status" value="1"/>
</dbReference>
<dbReference type="HAMAP" id="MF_00480_B">
    <property type="entry name" value="Ribosomal_uS7_B"/>
    <property type="match status" value="1"/>
</dbReference>
<accession>A0A0G1RX38</accession>
<evidence type="ECO:0000259" key="7">
    <source>
        <dbReference type="Pfam" id="PF00177"/>
    </source>
</evidence>
<keyword evidence="2 6" id="KW-0699">rRNA-binding</keyword>
<evidence type="ECO:0000313" key="9">
    <source>
        <dbReference type="Proteomes" id="UP000033860"/>
    </source>
</evidence>
<dbReference type="FunFam" id="1.10.455.10:FF:000001">
    <property type="entry name" value="30S ribosomal protein S7"/>
    <property type="match status" value="1"/>
</dbReference>
<organism evidence="8 9">
    <name type="scientific">Candidatus Beckwithbacteria bacterium GW2011_GWB1_47_15</name>
    <dbReference type="NCBI Taxonomy" id="1618371"/>
    <lineage>
        <taxon>Bacteria</taxon>
        <taxon>Candidatus Beckwithiibacteriota</taxon>
    </lineage>
</organism>
<dbReference type="InterPro" id="IPR005717">
    <property type="entry name" value="Ribosomal_uS7_bac/org-type"/>
</dbReference>
<sequence length="159" mass="18066">MPRSKQVKKRQVAPDPRYNSRLVSKLINKILRHGKKSAAQKQIYLTLEILKEKSQKDPLDVLNQALGNIQPAMEVRSRRVGGAAYQVPMPVRGERREALSIRWLVTAARSRPNSQFHRFADKLSAEILDAAVGQGGAMDRKNQTHKMAEANKAFAHFRW</sequence>
<dbReference type="GO" id="GO:0000049">
    <property type="term" value="F:tRNA binding"/>
    <property type="evidence" value="ECO:0007669"/>
    <property type="project" value="UniProtKB-UniRule"/>
</dbReference>
<dbReference type="GO" id="GO:0019843">
    <property type="term" value="F:rRNA binding"/>
    <property type="evidence" value="ECO:0007669"/>
    <property type="project" value="UniProtKB-UniRule"/>
</dbReference>
<keyword evidence="5 6" id="KW-0687">Ribonucleoprotein</keyword>